<evidence type="ECO:0008006" key="2">
    <source>
        <dbReference type="Google" id="ProtNLM"/>
    </source>
</evidence>
<gene>
    <name evidence="1" type="ORF">TCEB3V08_LOCUS391</name>
</gene>
<evidence type="ECO:0000313" key="1">
    <source>
        <dbReference type="EMBL" id="CAD7392361.1"/>
    </source>
</evidence>
<reference evidence="1" key="1">
    <citation type="submission" date="2020-11" db="EMBL/GenBank/DDBJ databases">
        <authorList>
            <person name="Tran Van P."/>
        </authorList>
    </citation>
    <scope>NUCLEOTIDE SEQUENCE</scope>
</reference>
<proteinExistence type="predicted"/>
<dbReference type="EMBL" id="OC316531">
    <property type="protein sequence ID" value="CAD7392361.1"/>
    <property type="molecule type" value="Genomic_DNA"/>
</dbReference>
<sequence length="321" mass="35706">MDLGIGKVELEEVNPHLRGGRVENHLGEKTPVHPTEIRTSISPSPAVELNTKSVLANYDTEAGSYDREGGYTEALMSCSWLLQTGQSAPRGAYDLSLKSNKFPDLLEDSRKRDSKSDLPITGNPIKHENDVLNYYPINKCTHTCVEGVENHFGKTTLSTPNQDSNLNLPVIGSLVYCKSSILDHVAIEEVYQISKQIAESNKLDHLHLEHLKNTSSMCDYRAGYVAKPQSCSSSLLTQYNQDTVLLAPQTILELSTCHCETNCSTQRCSCRRNNVPCSKHFMCGTSPMASLVLTDRSQLTAKSFEKLPDQLMYLYAKPYDL</sequence>
<protein>
    <recommendedName>
        <fullName evidence="2">Tesmin/TSO1-like CXC domain-containing protein</fullName>
    </recommendedName>
</protein>
<name>A0A7R9CAZ3_TIMCR</name>
<organism evidence="1">
    <name type="scientific">Timema cristinae</name>
    <name type="common">Walking stick</name>
    <dbReference type="NCBI Taxonomy" id="61476"/>
    <lineage>
        <taxon>Eukaryota</taxon>
        <taxon>Metazoa</taxon>
        <taxon>Ecdysozoa</taxon>
        <taxon>Arthropoda</taxon>
        <taxon>Hexapoda</taxon>
        <taxon>Insecta</taxon>
        <taxon>Pterygota</taxon>
        <taxon>Neoptera</taxon>
        <taxon>Polyneoptera</taxon>
        <taxon>Phasmatodea</taxon>
        <taxon>Timematodea</taxon>
        <taxon>Timematoidea</taxon>
        <taxon>Timematidae</taxon>
        <taxon>Timema</taxon>
    </lineage>
</organism>
<dbReference type="AlphaFoldDB" id="A0A7R9CAZ3"/>
<accession>A0A7R9CAZ3</accession>